<dbReference type="PANTHER" id="PTHR16222:SF24">
    <property type="entry name" value="ADP-RIBOSYLHYDROLASE ARH3"/>
    <property type="match status" value="1"/>
</dbReference>
<evidence type="ECO:0000256" key="10">
    <source>
        <dbReference type="ARBA" id="ARBA00043193"/>
    </source>
</evidence>
<dbReference type="InterPro" id="IPR050792">
    <property type="entry name" value="ADP-ribosylglycohydrolase"/>
</dbReference>
<comment type="caution">
    <text evidence="13">The sequence shown here is derived from an EMBL/GenBank/DDBJ whole genome shotgun (WGS) entry which is preliminary data.</text>
</comment>
<feature type="binding site" evidence="12">
    <location>
        <position position="370"/>
    </location>
    <ligand>
        <name>Mg(2+)</name>
        <dbReference type="ChEBI" id="CHEBI:18420"/>
        <label>1</label>
    </ligand>
</feature>
<dbReference type="Proteomes" id="UP001642409">
    <property type="component" value="Unassembled WGS sequence"/>
</dbReference>
<keyword evidence="12" id="KW-0460">Magnesium</keyword>
<evidence type="ECO:0000256" key="2">
    <source>
        <dbReference type="ARBA" id="ARBA00012255"/>
    </source>
</evidence>
<accession>A0AA86NGM2</accession>
<dbReference type="AlphaFoldDB" id="A0AA86NGM2"/>
<dbReference type="Gene3D" id="1.10.4080.10">
    <property type="entry name" value="ADP-ribosylation/Crystallin J1"/>
    <property type="match status" value="1"/>
</dbReference>
<feature type="binding site" evidence="12">
    <location>
        <position position="369"/>
    </location>
    <ligand>
        <name>Mg(2+)</name>
        <dbReference type="ChEBI" id="CHEBI:18420"/>
        <label>1</label>
    </ligand>
</feature>
<dbReference type="EMBL" id="CATOUU010000166">
    <property type="protein sequence ID" value="CAI9918750.1"/>
    <property type="molecule type" value="Genomic_DNA"/>
</dbReference>
<dbReference type="InterPro" id="IPR005502">
    <property type="entry name" value="Ribosyl_crysJ1"/>
</dbReference>
<organism evidence="13">
    <name type="scientific">Hexamita inflata</name>
    <dbReference type="NCBI Taxonomy" id="28002"/>
    <lineage>
        <taxon>Eukaryota</taxon>
        <taxon>Metamonada</taxon>
        <taxon>Diplomonadida</taxon>
        <taxon>Hexamitidae</taxon>
        <taxon>Hexamitinae</taxon>
        <taxon>Hexamita</taxon>
    </lineage>
</organism>
<evidence type="ECO:0000256" key="3">
    <source>
        <dbReference type="ARBA" id="ARBA00022801"/>
    </source>
</evidence>
<evidence type="ECO:0000256" key="9">
    <source>
        <dbReference type="ARBA" id="ARBA00043187"/>
    </source>
</evidence>
<evidence type="ECO:0000313" key="14">
    <source>
        <dbReference type="EMBL" id="CAL6063340.1"/>
    </source>
</evidence>
<feature type="binding site" evidence="12">
    <location>
        <position position="135"/>
    </location>
    <ligand>
        <name>Mg(2+)</name>
        <dbReference type="ChEBI" id="CHEBI:18420"/>
        <label>1</label>
    </ligand>
</feature>
<evidence type="ECO:0000256" key="11">
    <source>
        <dbReference type="ARBA" id="ARBA00049015"/>
    </source>
</evidence>
<dbReference type="Pfam" id="PF03747">
    <property type="entry name" value="ADP_ribosyl_GH"/>
    <property type="match status" value="1"/>
</dbReference>
<dbReference type="PANTHER" id="PTHR16222">
    <property type="entry name" value="ADP-RIBOSYLGLYCOHYDROLASE"/>
    <property type="match status" value="1"/>
</dbReference>
<dbReference type="SUPFAM" id="SSF101478">
    <property type="entry name" value="ADP-ribosylglycohydrolase"/>
    <property type="match status" value="1"/>
</dbReference>
<protein>
    <recommendedName>
        <fullName evidence="4">ADP-ribosylhydrolase ARH3</fullName>
        <ecNumber evidence="2">3.2.1.143</ecNumber>
    </recommendedName>
    <alternativeName>
        <fullName evidence="5">ADP-ribose glycohydrolase ARH3</fullName>
    </alternativeName>
    <alternativeName>
        <fullName evidence="6">ADP-ribosylhydrolase 3</fullName>
    </alternativeName>
    <alternativeName>
        <fullName evidence="9">O-acetyl-ADP-ribose deacetylase ARH3</fullName>
    </alternativeName>
    <alternativeName>
        <fullName evidence="10">Poly(ADP-ribose) glycohydrolase ARH3</fullName>
    </alternativeName>
    <alternativeName>
        <fullName evidence="8">[Protein ADP-ribosylarginine] hydrolase-like protein 2</fullName>
    </alternativeName>
    <alternativeName>
        <fullName evidence="7">[Protein ADP-ribosylserine] hydrolase</fullName>
    </alternativeName>
</protein>
<evidence type="ECO:0000313" key="15">
    <source>
        <dbReference type="Proteomes" id="UP001642409"/>
    </source>
</evidence>
<evidence type="ECO:0000313" key="13">
    <source>
        <dbReference type="EMBL" id="CAI9918750.1"/>
    </source>
</evidence>
<proteinExistence type="inferred from homology"/>
<comment type="cofactor">
    <cofactor evidence="12">
        <name>Mg(2+)</name>
        <dbReference type="ChEBI" id="CHEBI:18420"/>
    </cofactor>
    <text evidence="12">Binds 2 magnesium ions per subunit.</text>
</comment>
<evidence type="ECO:0000256" key="5">
    <source>
        <dbReference type="ARBA" id="ARBA00042398"/>
    </source>
</evidence>
<evidence type="ECO:0000256" key="8">
    <source>
        <dbReference type="ARBA" id="ARBA00042850"/>
    </source>
</evidence>
<evidence type="ECO:0000256" key="6">
    <source>
        <dbReference type="ARBA" id="ARBA00042471"/>
    </source>
</evidence>
<comment type="similarity">
    <text evidence="1">Belongs to the ADP-ribosylglycohydrolase family.</text>
</comment>
<feature type="binding site" evidence="12">
    <location>
        <position position="367"/>
    </location>
    <ligand>
        <name>Mg(2+)</name>
        <dbReference type="ChEBI" id="CHEBI:18420"/>
        <label>1</label>
    </ligand>
</feature>
<dbReference type="EMBL" id="CAXDID020000245">
    <property type="protein sequence ID" value="CAL6063340.1"/>
    <property type="molecule type" value="Genomic_DNA"/>
</dbReference>
<comment type="catalytic activity">
    <reaction evidence="11">
        <text>alpha-NAD(+) + H2O = ADP-D-ribose + nicotinamide + H(+)</text>
        <dbReference type="Rhea" id="RHEA:68792"/>
        <dbReference type="ChEBI" id="CHEBI:15377"/>
        <dbReference type="ChEBI" id="CHEBI:15378"/>
        <dbReference type="ChEBI" id="CHEBI:17154"/>
        <dbReference type="ChEBI" id="CHEBI:57967"/>
        <dbReference type="ChEBI" id="CHEBI:77017"/>
    </reaction>
</comment>
<sequence length="426" mass="47781">MKWHLAELRQKGSKTKPIGLELIHHSYLATDKKLMKQSKQIKQDLINGTLQDYSPMQLRVVGAFFGTLIGDALGAPFEFLDFQPSLLSKNCVFNFPASERELEATFKSNPIKHTQKYCSNFNMRFGCIAGQWTDDAAQMMALLEVLTYYNGFFGSQLMFSIQDWYEHGYCIPYSKSLSKLSKKLLGTEQRAFGLGRTVGESLEEFKSLKLERTETSDLKTKTGNKNSCGNGALMRNSACFYFDNVVKCVQTAIDQSLVTHQGFDSALCCAVHAYMGHCFIYQKNLDESGFVIFDQFYEILKELNVEMTEVMTDLMNSKEPRNWKKPGPPVGTGYFGGYAVDCLYLALHQVYNYNTVNLELLATMGGDSDSNGAVAGALLGARYGINSFRENWVKAVLRFDDDNLCSARCVKAIDMCNVHNNAVAAK</sequence>
<dbReference type="GO" id="GO:0046872">
    <property type="term" value="F:metal ion binding"/>
    <property type="evidence" value="ECO:0007669"/>
    <property type="project" value="UniProtKB-KW"/>
</dbReference>
<reference evidence="14 15" key="2">
    <citation type="submission" date="2024-07" db="EMBL/GenBank/DDBJ databases">
        <authorList>
            <person name="Akdeniz Z."/>
        </authorList>
    </citation>
    <scope>NUCLEOTIDE SEQUENCE [LARGE SCALE GENOMIC DNA]</scope>
</reference>
<evidence type="ECO:0000256" key="4">
    <source>
        <dbReference type="ARBA" id="ARBA00041057"/>
    </source>
</evidence>
<reference evidence="13" key="1">
    <citation type="submission" date="2023-06" db="EMBL/GenBank/DDBJ databases">
        <authorList>
            <person name="Kurt Z."/>
        </authorList>
    </citation>
    <scope>NUCLEOTIDE SEQUENCE</scope>
</reference>
<keyword evidence="12" id="KW-0479">Metal-binding</keyword>
<dbReference type="GO" id="GO:0004649">
    <property type="term" value="F:poly(ADP-ribose) glycohydrolase activity"/>
    <property type="evidence" value="ECO:0007669"/>
    <property type="project" value="UniProtKB-EC"/>
</dbReference>
<feature type="binding site" evidence="12">
    <location>
        <position position="134"/>
    </location>
    <ligand>
        <name>Mg(2+)</name>
        <dbReference type="ChEBI" id="CHEBI:18420"/>
        <label>1</label>
    </ligand>
</feature>
<keyword evidence="15" id="KW-1185">Reference proteome</keyword>
<evidence type="ECO:0000256" key="1">
    <source>
        <dbReference type="ARBA" id="ARBA00010702"/>
    </source>
</evidence>
<evidence type="ECO:0000256" key="12">
    <source>
        <dbReference type="PIRSR" id="PIRSR605502-1"/>
    </source>
</evidence>
<evidence type="ECO:0000256" key="7">
    <source>
        <dbReference type="ARBA" id="ARBA00042722"/>
    </source>
</evidence>
<feature type="binding site" evidence="12">
    <location>
        <position position="133"/>
    </location>
    <ligand>
        <name>Mg(2+)</name>
        <dbReference type="ChEBI" id="CHEBI:18420"/>
        <label>1</label>
    </ligand>
</feature>
<dbReference type="EC" id="3.2.1.143" evidence="2"/>
<name>A0AA86NGM2_9EUKA</name>
<gene>
    <name evidence="14" type="ORF">HINF_LOCUS50827</name>
    <name evidence="13" type="ORF">HINF_LOCUS6395</name>
</gene>
<keyword evidence="3" id="KW-0378">Hydrolase</keyword>
<dbReference type="InterPro" id="IPR036705">
    <property type="entry name" value="Ribosyl_crysJ1_sf"/>
</dbReference>